<protein>
    <submittedName>
        <fullName evidence="10">Methyl-accepting chemotaxis protein</fullName>
    </submittedName>
</protein>
<evidence type="ECO:0000259" key="9">
    <source>
        <dbReference type="PROSITE" id="PS50112"/>
    </source>
</evidence>
<comment type="similarity">
    <text evidence="6">Belongs to the methyl-accepting chemotaxis (MCP) protein family.</text>
</comment>
<dbReference type="InterPro" id="IPR013655">
    <property type="entry name" value="PAS_fold_3"/>
</dbReference>
<evidence type="ECO:0000313" key="11">
    <source>
        <dbReference type="Proteomes" id="UP001595798"/>
    </source>
</evidence>
<evidence type="ECO:0000256" key="6">
    <source>
        <dbReference type="ARBA" id="ARBA00029447"/>
    </source>
</evidence>
<dbReference type="PROSITE" id="PS50112">
    <property type="entry name" value="PAS"/>
    <property type="match status" value="1"/>
</dbReference>
<dbReference type="PANTHER" id="PTHR32089:SF74">
    <property type="entry name" value="METHYL-ACCEPTING CHEMOTAXIS PROTEIN AER"/>
    <property type="match status" value="1"/>
</dbReference>
<dbReference type="PROSITE" id="PS50111">
    <property type="entry name" value="CHEMOTAXIS_TRANSDUC_2"/>
    <property type="match status" value="1"/>
</dbReference>
<organism evidence="10 11">
    <name type="scientific">Marinobacter lacisalsi</name>
    <dbReference type="NCBI Taxonomy" id="475979"/>
    <lineage>
        <taxon>Bacteria</taxon>
        <taxon>Pseudomonadati</taxon>
        <taxon>Pseudomonadota</taxon>
        <taxon>Gammaproteobacteria</taxon>
        <taxon>Pseudomonadales</taxon>
        <taxon>Marinobacteraceae</taxon>
        <taxon>Marinobacter</taxon>
    </lineage>
</organism>
<dbReference type="Gene3D" id="1.10.287.950">
    <property type="entry name" value="Methyl-accepting chemotaxis protein"/>
    <property type="match status" value="1"/>
</dbReference>
<dbReference type="PRINTS" id="PR00260">
    <property type="entry name" value="CHEMTRNSDUCR"/>
</dbReference>
<dbReference type="EMBL" id="JBHSDI010000061">
    <property type="protein sequence ID" value="MFC4260878.1"/>
    <property type="molecule type" value="Genomic_DNA"/>
</dbReference>
<dbReference type="Proteomes" id="UP001595798">
    <property type="component" value="Unassembled WGS sequence"/>
</dbReference>
<dbReference type="SUPFAM" id="SSF55785">
    <property type="entry name" value="PYP-like sensor domain (PAS domain)"/>
    <property type="match status" value="1"/>
</dbReference>
<dbReference type="InterPro" id="IPR000014">
    <property type="entry name" value="PAS"/>
</dbReference>
<dbReference type="SMART" id="SM00283">
    <property type="entry name" value="MA"/>
    <property type="match status" value="1"/>
</dbReference>
<keyword evidence="5 7" id="KW-0807">Transducer</keyword>
<accession>A0ABV8QNA5</accession>
<dbReference type="InterPro" id="IPR004089">
    <property type="entry name" value="MCPsignal_dom"/>
</dbReference>
<keyword evidence="3" id="KW-1133">Transmembrane helix</keyword>
<evidence type="ECO:0000256" key="7">
    <source>
        <dbReference type="PROSITE-ProRule" id="PRU00284"/>
    </source>
</evidence>
<evidence type="ECO:0000256" key="1">
    <source>
        <dbReference type="ARBA" id="ARBA00004370"/>
    </source>
</evidence>
<comment type="caution">
    <text evidence="10">The sequence shown here is derived from an EMBL/GenBank/DDBJ whole genome shotgun (WGS) entry which is preliminary data.</text>
</comment>
<evidence type="ECO:0000313" key="10">
    <source>
        <dbReference type="EMBL" id="MFC4260878.1"/>
    </source>
</evidence>
<evidence type="ECO:0000256" key="3">
    <source>
        <dbReference type="ARBA" id="ARBA00022989"/>
    </source>
</evidence>
<dbReference type="Pfam" id="PF00015">
    <property type="entry name" value="MCPsignal"/>
    <property type="match status" value="1"/>
</dbReference>
<dbReference type="CDD" id="cd00130">
    <property type="entry name" value="PAS"/>
    <property type="match status" value="1"/>
</dbReference>
<sequence length="523" mass="56409">MRNNGPVTQREAKMKPGSRLITTTSLKGVITHCNDDFVEISGFTRDELVGQAHNIIRHPDMPQSVFKAMWETIGAGKPWMGVVKNRCKNGDHYWVSAYVTPILENGEITGYESVRVEPTREQVERASRLYRRLSAGKGPVAVSSRVTSMARAGWPMLIPFAASLLALSWGQFWPGVGVIAAGFAVGGALQAASLNARLRSLIDLRPEAFRDPLVARTYTDESGLFAELGMVLMSEKARIRTALARIEDRAGDLLTTAREGQDQIAEGASAIDRQRQETDQVASAMNEMVASIQEVTDSVNQNAEGARQAKDLAHSGGRRSGEALQAIEKLVAQGATIGNSVGRLGESTDKIGEAAQLISDIADQTNLLALNAAIEAARAGEQGRGFAVVADEVRSLAQRTRQSTVSIHEVIENFRAQVDDVVEATREGEEIGNRGLTRVRETEAGLKDIVQTVEGISDSFMTMSAAFEEQSQVSEEINQQVVRIAGLADTSSNKANGAHDASDNISKQAHGLKDLVARFSSGQ</sequence>
<dbReference type="SUPFAM" id="SSF58104">
    <property type="entry name" value="Methyl-accepting chemotaxis protein (MCP) signaling domain"/>
    <property type="match status" value="1"/>
</dbReference>
<keyword evidence="2" id="KW-0812">Transmembrane</keyword>
<dbReference type="InterPro" id="IPR004090">
    <property type="entry name" value="Chemotax_Me-accpt_rcpt"/>
</dbReference>
<evidence type="ECO:0000256" key="4">
    <source>
        <dbReference type="ARBA" id="ARBA00023136"/>
    </source>
</evidence>
<evidence type="ECO:0000256" key="5">
    <source>
        <dbReference type="ARBA" id="ARBA00023224"/>
    </source>
</evidence>
<reference evidence="11" key="1">
    <citation type="journal article" date="2019" name="Int. J. Syst. Evol. Microbiol.">
        <title>The Global Catalogue of Microorganisms (GCM) 10K type strain sequencing project: providing services to taxonomists for standard genome sequencing and annotation.</title>
        <authorList>
            <consortium name="The Broad Institute Genomics Platform"/>
            <consortium name="The Broad Institute Genome Sequencing Center for Infectious Disease"/>
            <person name="Wu L."/>
            <person name="Ma J."/>
        </authorList>
    </citation>
    <scope>NUCLEOTIDE SEQUENCE [LARGE SCALE GENOMIC DNA]</scope>
    <source>
        <strain evidence="11">CECT 7297</strain>
    </source>
</reference>
<dbReference type="Pfam" id="PF08447">
    <property type="entry name" value="PAS_3"/>
    <property type="match status" value="1"/>
</dbReference>
<dbReference type="RefSeq" id="WP_379889844.1">
    <property type="nucleotide sequence ID" value="NZ_JBHSDI010000061.1"/>
</dbReference>
<feature type="domain" description="PAS" evidence="9">
    <location>
        <begin position="21"/>
        <end position="76"/>
    </location>
</feature>
<keyword evidence="11" id="KW-1185">Reference proteome</keyword>
<keyword evidence="4" id="KW-0472">Membrane</keyword>
<gene>
    <name evidence="10" type="ORF">ACFOZ5_17810</name>
</gene>
<comment type="subcellular location">
    <subcellularLocation>
        <location evidence="1">Membrane</location>
    </subcellularLocation>
</comment>
<evidence type="ECO:0000259" key="8">
    <source>
        <dbReference type="PROSITE" id="PS50111"/>
    </source>
</evidence>
<dbReference type="NCBIfam" id="TIGR00229">
    <property type="entry name" value="sensory_box"/>
    <property type="match status" value="1"/>
</dbReference>
<feature type="domain" description="Methyl-accepting transducer" evidence="8">
    <location>
        <begin position="249"/>
        <end position="485"/>
    </location>
</feature>
<dbReference type="InterPro" id="IPR035965">
    <property type="entry name" value="PAS-like_dom_sf"/>
</dbReference>
<dbReference type="PANTHER" id="PTHR32089">
    <property type="entry name" value="METHYL-ACCEPTING CHEMOTAXIS PROTEIN MCPB"/>
    <property type="match status" value="1"/>
</dbReference>
<proteinExistence type="inferred from homology"/>
<dbReference type="CDD" id="cd11386">
    <property type="entry name" value="MCP_signal"/>
    <property type="match status" value="1"/>
</dbReference>
<evidence type="ECO:0000256" key="2">
    <source>
        <dbReference type="ARBA" id="ARBA00022692"/>
    </source>
</evidence>
<name>A0ABV8QNA5_9GAMM</name>
<dbReference type="Gene3D" id="3.30.450.20">
    <property type="entry name" value="PAS domain"/>
    <property type="match status" value="1"/>
</dbReference>